<keyword evidence="3" id="KW-1185">Reference proteome</keyword>
<gene>
    <name evidence="2" type="ORF">NDU88_005510</name>
</gene>
<name>A0AAV7RPF1_PLEWA</name>
<sequence length="209" mass="22044">MDKRLACLSCLKWGDATGDEHNQLETRRVLVFGEVSKFGPPDSVLQPALTCTVRGTAGEWGARAQDSSGLGSRARVERYYPPVRCAGQLRPGKAPTHPGKQDLGPQPHAPSGISIGPQAGLESGRHTLMLLKCRGLDLGTGKARLQMQVCSCKPGVGAALAGVSHHRPHFLLGPAHQTQPRPGLKGPVSLGPRLYQATSGLPDVVDLGC</sequence>
<dbReference type="EMBL" id="JANPWB010000009">
    <property type="protein sequence ID" value="KAJ1152735.1"/>
    <property type="molecule type" value="Genomic_DNA"/>
</dbReference>
<reference evidence="2" key="1">
    <citation type="journal article" date="2022" name="bioRxiv">
        <title>Sequencing and chromosome-scale assembly of the giantPleurodeles waltlgenome.</title>
        <authorList>
            <person name="Brown T."/>
            <person name="Elewa A."/>
            <person name="Iarovenko S."/>
            <person name="Subramanian E."/>
            <person name="Araus A.J."/>
            <person name="Petzold A."/>
            <person name="Susuki M."/>
            <person name="Suzuki K.-i.T."/>
            <person name="Hayashi T."/>
            <person name="Toyoda A."/>
            <person name="Oliveira C."/>
            <person name="Osipova E."/>
            <person name="Leigh N.D."/>
            <person name="Simon A."/>
            <person name="Yun M.H."/>
        </authorList>
    </citation>
    <scope>NUCLEOTIDE SEQUENCE</scope>
    <source>
        <strain evidence="2">20211129_DDA</strain>
        <tissue evidence="2">Liver</tissue>
    </source>
</reference>
<feature type="region of interest" description="Disordered" evidence="1">
    <location>
        <begin position="87"/>
        <end position="119"/>
    </location>
</feature>
<evidence type="ECO:0000313" key="3">
    <source>
        <dbReference type="Proteomes" id="UP001066276"/>
    </source>
</evidence>
<protein>
    <submittedName>
        <fullName evidence="2">Uncharacterized protein</fullName>
    </submittedName>
</protein>
<dbReference type="Proteomes" id="UP001066276">
    <property type="component" value="Chromosome 5"/>
</dbReference>
<evidence type="ECO:0000313" key="2">
    <source>
        <dbReference type="EMBL" id="KAJ1152735.1"/>
    </source>
</evidence>
<dbReference type="AlphaFoldDB" id="A0AAV7RPF1"/>
<evidence type="ECO:0000256" key="1">
    <source>
        <dbReference type="SAM" id="MobiDB-lite"/>
    </source>
</evidence>
<accession>A0AAV7RPF1</accession>
<proteinExistence type="predicted"/>
<organism evidence="2 3">
    <name type="scientific">Pleurodeles waltl</name>
    <name type="common">Iberian ribbed newt</name>
    <dbReference type="NCBI Taxonomy" id="8319"/>
    <lineage>
        <taxon>Eukaryota</taxon>
        <taxon>Metazoa</taxon>
        <taxon>Chordata</taxon>
        <taxon>Craniata</taxon>
        <taxon>Vertebrata</taxon>
        <taxon>Euteleostomi</taxon>
        <taxon>Amphibia</taxon>
        <taxon>Batrachia</taxon>
        <taxon>Caudata</taxon>
        <taxon>Salamandroidea</taxon>
        <taxon>Salamandridae</taxon>
        <taxon>Pleurodelinae</taxon>
        <taxon>Pleurodeles</taxon>
    </lineage>
</organism>
<comment type="caution">
    <text evidence="2">The sequence shown here is derived from an EMBL/GenBank/DDBJ whole genome shotgun (WGS) entry which is preliminary data.</text>
</comment>